<evidence type="ECO:0000256" key="2">
    <source>
        <dbReference type="ARBA" id="ARBA00004651"/>
    </source>
</evidence>
<keyword evidence="5" id="KW-0597">Phosphoprotein</keyword>
<evidence type="ECO:0000259" key="11">
    <source>
        <dbReference type="PROSITE" id="PS50109"/>
    </source>
</evidence>
<dbReference type="Gene3D" id="3.30.565.10">
    <property type="entry name" value="Histidine kinase-like ATPase, C-terminal domain"/>
    <property type="match status" value="1"/>
</dbReference>
<evidence type="ECO:0000256" key="5">
    <source>
        <dbReference type="ARBA" id="ARBA00022553"/>
    </source>
</evidence>
<dbReference type="RefSeq" id="WP_262844357.1">
    <property type="nucleotide sequence ID" value="NZ_JANZYP010000028.1"/>
</dbReference>
<feature type="region of interest" description="Disordered" evidence="10">
    <location>
        <begin position="1"/>
        <end position="24"/>
    </location>
</feature>
<dbReference type="EMBL" id="JBHSFN010000017">
    <property type="protein sequence ID" value="MFC4589577.1"/>
    <property type="molecule type" value="Genomic_DNA"/>
</dbReference>
<dbReference type="EC" id="2.7.13.3" evidence="3"/>
<gene>
    <name evidence="12" type="ORF">ACFO8L_26055</name>
</gene>
<protein>
    <recommendedName>
        <fullName evidence="3">histidine kinase</fullName>
        <ecNumber evidence="3">2.7.13.3</ecNumber>
    </recommendedName>
</protein>
<dbReference type="Gene3D" id="1.10.287.130">
    <property type="match status" value="1"/>
</dbReference>
<keyword evidence="9" id="KW-0843">Virulence</keyword>
<reference evidence="13" key="1">
    <citation type="journal article" date="2019" name="Int. J. Syst. Evol. Microbiol.">
        <title>The Global Catalogue of Microorganisms (GCM) 10K type strain sequencing project: providing services to taxonomists for standard genome sequencing and annotation.</title>
        <authorList>
            <consortium name="The Broad Institute Genomics Platform"/>
            <consortium name="The Broad Institute Genome Sequencing Center for Infectious Disease"/>
            <person name="Wu L."/>
            <person name="Ma J."/>
        </authorList>
    </citation>
    <scope>NUCLEOTIDE SEQUENCE [LARGE SCALE GENOMIC DNA]</scope>
    <source>
        <strain evidence="13">CCUG 49560</strain>
    </source>
</reference>
<dbReference type="InterPro" id="IPR004358">
    <property type="entry name" value="Sig_transdc_His_kin-like_C"/>
</dbReference>
<dbReference type="InterPro" id="IPR003661">
    <property type="entry name" value="HisK_dim/P_dom"/>
</dbReference>
<evidence type="ECO:0000256" key="1">
    <source>
        <dbReference type="ARBA" id="ARBA00000085"/>
    </source>
</evidence>
<dbReference type="Pfam" id="PF00512">
    <property type="entry name" value="HisKA"/>
    <property type="match status" value="1"/>
</dbReference>
<dbReference type="SMART" id="SM00387">
    <property type="entry name" value="HATPase_c"/>
    <property type="match status" value="1"/>
</dbReference>
<comment type="subcellular location">
    <subcellularLocation>
        <location evidence="2">Cell membrane</location>
        <topology evidence="2">Multi-pass membrane protein</topology>
    </subcellularLocation>
</comment>
<keyword evidence="7 12" id="KW-0418">Kinase</keyword>
<keyword evidence="13" id="KW-1185">Reference proteome</keyword>
<keyword evidence="6" id="KW-0808">Transferase</keyword>
<evidence type="ECO:0000256" key="10">
    <source>
        <dbReference type="SAM" id="MobiDB-lite"/>
    </source>
</evidence>
<dbReference type="PROSITE" id="PS50109">
    <property type="entry name" value="HIS_KIN"/>
    <property type="match status" value="1"/>
</dbReference>
<evidence type="ECO:0000256" key="6">
    <source>
        <dbReference type="ARBA" id="ARBA00022679"/>
    </source>
</evidence>
<dbReference type="SUPFAM" id="SSF47384">
    <property type="entry name" value="Homodimeric domain of signal transducing histidine kinase"/>
    <property type="match status" value="1"/>
</dbReference>
<keyword evidence="4" id="KW-0472">Membrane</keyword>
<keyword evidence="4" id="KW-1003">Cell membrane</keyword>
<dbReference type="GO" id="GO:0016301">
    <property type="term" value="F:kinase activity"/>
    <property type="evidence" value="ECO:0007669"/>
    <property type="project" value="UniProtKB-KW"/>
</dbReference>
<evidence type="ECO:0000256" key="8">
    <source>
        <dbReference type="ARBA" id="ARBA00023012"/>
    </source>
</evidence>
<dbReference type="InterPro" id="IPR003594">
    <property type="entry name" value="HATPase_dom"/>
</dbReference>
<dbReference type="PANTHER" id="PTHR44936">
    <property type="entry name" value="SENSOR PROTEIN CREC"/>
    <property type="match status" value="1"/>
</dbReference>
<dbReference type="CDD" id="cd00082">
    <property type="entry name" value="HisKA"/>
    <property type="match status" value="1"/>
</dbReference>
<evidence type="ECO:0000256" key="9">
    <source>
        <dbReference type="ARBA" id="ARBA00023026"/>
    </source>
</evidence>
<comment type="catalytic activity">
    <reaction evidence="1">
        <text>ATP + protein L-histidine = ADP + protein N-phospho-L-histidine.</text>
        <dbReference type="EC" id="2.7.13.3"/>
    </reaction>
</comment>
<name>A0ABV9EIY2_9ACTN</name>
<proteinExistence type="predicted"/>
<dbReference type="InterPro" id="IPR036097">
    <property type="entry name" value="HisK_dim/P_sf"/>
</dbReference>
<dbReference type="PANTHER" id="PTHR44936:SF9">
    <property type="entry name" value="SENSOR PROTEIN CREC"/>
    <property type="match status" value="1"/>
</dbReference>
<evidence type="ECO:0000313" key="13">
    <source>
        <dbReference type="Proteomes" id="UP001595891"/>
    </source>
</evidence>
<dbReference type="SMART" id="SM00388">
    <property type="entry name" value="HisKA"/>
    <property type="match status" value="1"/>
</dbReference>
<evidence type="ECO:0000256" key="7">
    <source>
        <dbReference type="ARBA" id="ARBA00022777"/>
    </source>
</evidence>
<evidence type="ECO:0000256" key="3">
    <source>
        <dbReference type="ARBA" id="ARBA00012438"/>
    </source>
</evidence>
<sequence length="261" mass="28355">MDSRNHARVPATPDRDGVPEMAGEIGIGPSVQNAALRLERLSRALECQRRFASDASHELRTPVAGLRAELEEARMHPGEDDVRDVIDRALCDVGRLEAIINDLLLLSRSGVDAPRREPVDLAELVEAEVALRSDPLRIRLRLTRGVVADAVRIQICRVLTNLLDNAQRHARRIVSVELGRTGRVAELAVSDDGEGIAEADRERIFERFTRLDAARALDRDGSGLGLAIAREIAQAHHGTLDAGPSPLGGARVTLRLPLTGG</sequence>
<dbReference type="Pfam" id="PF02518">
    <property type="entry name" value="HATPase_c"/>
    <property type="match status" value="1"/>
</dbReference>
<dbReference type="PRINTS" id="PR00344">
    <property type="entry name" value="BCTRLSENSOR"/>
</dbReference>
<dbReference type="InterPro" id="IPR036890">
    <property type="entry name" value="HATPase_C_sf"/>
</dbReference>
<dbReference type="SUPFAM" id="SSF55874">
    <property type="entry name" value="ATPase domain of HSP90 chaperone/DNA topoisomerase II/histidine kinase"/>
    <property type="match status" value="1"/>
</dbReference>
<comment type="caution">
    <text evidence="12">The sequence shown here is derived from an EMBL/GenBank/DDBJ whole genome shotgun (WGS) entry which is preliminary data.</text>
</comment>
<feature type="domain" description="Histidine kinase" evidence="11">
    <location>
        <begin position="54"/>
        <end position="260"/>
    </location>
</feature>
<dbReference type="Proteomes" id="UP001595891">
    <property type="component" value="Unassembled WGS sequence"/>
</dbReference>
<organism evidence="12 13">
    <name type="scientific">Sphaerisporangium corydalis</name>
    <dbReference type="NCBI Taxonomy" id="1441875"/>
    <lineage>
        <taxon>Bacteria</taxon>
        <taxon>Bacillati</taxon>
        <taxon>Actinomycetota</taxon>
        <taxon>Actinomycetes</taxon>
        <taxon>Streptosporangiales</taxon>
        <taxon>Streptosporangiaceae</taxon>
        <taxon>Sphaerisporangium</taxon>
    </lineage>
</organism>
<keyword evidence="8" id="KW-0902">Two-component regulatory system</keyword>
<dbReference type="CDD" id="cd00075">
    <property type="entry name" value="HATPase"/>
    <property type="match status" value="1"/>
</dbReference>
<dbReference type="InterPro" id="IPR050980">
    <property type="entry name" value="2C_sensor_his_kinase"/>
</dbReference>
<evidence type="ECO:0000313" key="12">
    <source>
        <dbReference type="EMBL" id="MFC4589577.1"/>
    </source>
</evidence>
<dbReference type="InterPro" id="IPR005467">
    <property type="entry name" value="His_kinase_dom"/>
</dbReference>
<accession>A0ABV9EIY2</accession>
<evidence type="ECO:0000256" key="4">
    <source>
        <dbReference type="ARBA" id="ARBA00022475"/>
    </source>
</evidence>